<dbReference type="InterPro" id="IPR000421">
    <property type="entry name" value="FA58C"/>
</dbReference>
<dbReference type="PANTHER" id="PTHR46306">
    <property type="entry name" value="BTB/POZ DOMAIN-CONTAINING PROTEIN 9"/>
    <property type="match status" value="1"/>
</dbReference>
<name>A0A0P4W1X7_SCYOL</name>
<dbReference type="EMBL" id="GDRN01099007">
    <property type="protein sequence ID" value="JAI58844.1"/>
    <property type="molecule type" value="Transcribed_RNA"/>
</dbReference>
<dbReference type="InterPro" id="IPR008979">
    <property type="entry name" value="Galactose-bd-like_sf"/>
</dbReference>
<dbReference type="FunFam" id="2.60.120.260:FF:000051">
    <property type="entry name" value="BTB/POZ domain-containing protein 9"/>
    <property type="match status" value="1"/>
</dbReference>
<dbReference type="GO" id="GO:0048512">
    <property type="term" value="P:circadian behavior"/>
    <property type="evidence" value="ECO:0007669"/>
    <property type="project" value="TreeGrafter"/>
</dbReference>
<dbReference type="SUPFAM" id="SSF49785">
    <property type="entry name" value="Galactose-binding domain-like"/>
    <property type="match status" value="2"/>
</dbReference>
<dbReference type="FunFam" id="3.30.710.10:FF:000042">
    <property type="entry name" value="BTB/POZ domain-containing protein 9"/>
    <property type="match status" value="1"/>
</dbReference>
<evidence type="ECO:0000256" key="2">
    <source>
        <dbReference type="SAM" id="MobiDB-lite"/>
    </source>
</evidence>
<dbReference type="EMBL" id="GDRN01099005">
    <property type="protein sequence ID" value="JAI58846.1"/>
    <property type="molecule type" value="Transcribed_RNA"/>
</dbReference>
<dbReference type="FunFam" id="2.60.120.260:FF:000038">
    <property type="entry name" value="BTB/POZ domain-containing protein 9"/>
    <property type="match status" value="1"/>
</dbReference>
<dbReference type="SMART" id="SM00875">
    <property type="entry name" value="BACK"/>
    <property type="match status" value="1"/>
</dbReference>
<dbReference type="SUPFAM" id="SSF54695">
    <property type="entry name" value="POZ domain"/>
    <property type="match status" value="1"/>
</dbReference>
<dbReference type="SMART" id="SM00225">
    <property type="entry name" value="BTB"/>
    <property type="match status" value="1"/>
</dbReference>
<accession>A0A0P4W1X7</accession>
<sequence length="744" mass="84101">MSNIHLGLPYPGGVVDHSSNLANDIGVLYLNDEYSDVTLQVNGQAFHAHKVILAARSQYFRALLFGGLRESHQAVVEIKDTNLTAFKVLLRYIYTGWVSLGSEKEETVLEILGLAHQYGFEDLEAAICDYLKDALCIPNVCVIYDMATLYSLCNLKAVCEDFMDKNALPILNHESFYSLSPSALKAIISRDSFCAPEVHIFQGVYEWVERSTDLSPEQTQEILSQIRLPLISLSDLLNVVRPTGLISPDQILDAIKAKNESRDMDLQYRGYLMPGENVAVQSKGAQVLQGEMRANLLDGNVSTYDMDRGFTRHPIDDNNGQGILVKLGMQCIINHMRMMLWDKDQRGYSYYIEVSMDQKDWVRVVDHTRYHCRSWQYLYFPARVVRYIRIVGTNNTVNRVFHVVAFEAYYSKQEVELHKGLIIPRENVALVTKSALVLEGVSRSRNNLLNGDIHHYDWDSGYTCHQLGSGSICVQLGQAYWLSSCKLLLWDCDDRSYSYYIEASVNNRDWELIVDKTREACRSWQTLTFAPRAIVYFKIVGTFNTANEVFHCVHFEAPAQVGSENRPRVKGFDHAVAPVRPHPSGGSIEDGRSSPAGAEAVVVDSNLVALEAGPVRERLGSTARSDHSEESRMREEGAVVRVREEGAVGRVCEEGSMGRVREDVGVGARRREERDVRTRAREENRAGRRREDVGAGERVKEQCPRPQTPLPEVVVVPEPKARHPRHHCLQDDSDDDEEEESKDK</sequence>
<dbReference type="CDD" id="cd14822">
    <property type="entry name" value="BACK_BTBD9"/>
    <property type="match status" value="1"/>
</dbReference>
<dbReference type="InterPro" id="IPR000210">
    <property type="entry name" value="BTB/POZ_dom"/>
</dbReference>
<feature type="compositionally biased region" description="Acidic residues" evidence="2">
    <location>
        <begin position="731"/>
        <end position="744"/>
    </location>
</feature>
<feature type="compositionally biased region" description="Basic and acidic residues" evidence="2">
    <location>
        <begin position="666"/>
        <end position="703"/>
    </location>
</feature>
<dbReference type="InterPro" id="IPR011705">
    <property type="entry name" value="BACK"/>
</dbReference>
<dbReference type="GO" id="GO:0005737">
    <property type="term" value="C:cytoplasm"/>
    <property type="evidence" value="ECO:0007669"/>
    <property type="project" value="TreeGrafter"/>
</dbReference>
<evidence type="ECO:0000256" key="1">
    <source>
        <dbReference type="ARBA" id="ARBA00020216"/>
    </source>
</evidence>
<dbReference type="PANTHER" id="PTHR46306:SF1">
    <property type="entry name" value="BTB_POZ DOMAIN-CONTAINING PROTEIN 9"/>
    <property type="match status" value="1"/>
</dbReference>
<dbReference type="PROSITE" id="PS50097">
    <property type="entry name" value="BTB"/>
    <property type="match status" value="1"/>
</dbReference>
<evidence type="ECO:0000259" key="3">
    <source>
        <dbReference type="PROSITE" id="PS50097"/>
    </source>
</evidence>
<dbReference type="Pfam" id="PF07707">
    <property type="entry name" value="BACK"/>
    <property type="match status" value="1"/>
</dbReference>
<dbReference type="EMBL" id="GDRN01099008">
    <property type="protein sequence ID" value="JAI58843.1"/>
    <property type="molecule type" value="Transcribed_RNA"/>
</dbReference>
<feature type="domain" description="BTB" evidence="3">
    <location>
        <begin position="35"/>
        <end position="102"/>
    </location>
</feature>
<dbReference type="FunFam" id="1.25.40.420:FF:000005">
    <property type="entry name" value="BTB/POZ domain-containing protein 9"/>
    <property type="match status" value="1"/>
</dbReference>
<evidence type="ECO:0000313" key="4">
    <source>
        <dbReference type="EMBL" id="JAI58846.1"/>
    </source>
</evidence>
<protein>
    <recommendedName>
        <fullName evidence="1">BTB/POZ domain-containing protein 9</fullName>
    </recommendedName>
</protein>
<dbReference type="Gene3D" id="2.60.120.260">
    <property type="entry name" value="Galactose-binding domain-like"/>
    <property type="match status" value="2"/>
</dbReference>
<feature type="region of interest" description="Disordered" evidence="2">
    <location>
        <begin position="666"/>
        <end position="744"/>
    </location>
</feature>
<dbReference type="InterPro" id="IPR034091">
    <property type="entry name" value="BTBD9_BACK-like_dom"/>
</dbReference>
<reference evidence="4" key="1">
    <citation type="submission" date="2015-09" db="EMBL/GenBank/DDBJ databases">
        <title>Scylla olivacea transcriptome.</title>
        <authorList>
            <person name="Ikhwanuddin M."/>
        </authorList>
    </citation>
    <scope>NUCLEOTIDE SEQUENCE</scope>
</reference>
<dbReference type="InterPro" id="IPR052407">
    <property type="entry name" value="BTB_POZ_domain_cont_9"/>
</dbReference>
<dbReference type="AlphaFoldDB" id="A0A0P4W1X7"/>
<dbReference type="InterPro" id="IPR011333">
    <property type="entry name" value="SKP1/BTB/POZ_sf"/>
</dbReference>
<dbReference type="Pfam" id="PF00651">
    <property type="entry name" value="BTB"/>
    <property type="match status" value="1"/>
</dbReference>
<feature type="region of interest" description="Disordered" evidence="2">
    <location>
        <begin position="618"/>
        <end position="638"/>
    </location>
</feature>
<dbReference type="CDD" id="cd18287">
    <property type="entry name" value="BTB_POZ_BTBD9"/>
    <property type="match status" value="1"/>
</dbReference>
<dbReference type="Gene3D" id="3.30.710.10">
    <property type="entry name" value="Potassium Channel Kv1.1, Chain A"/>
    <property type="match status" value="1"/>
</dbReference>
<proteinExistence type="predicted"/>
<dbReference type="Gene3D" id="1.25.40.420">
    <property type="match status" value="1"/>
</dbReference>
<dbReference type="GO" id="GO:0008344">
    <property type="term" value="P:adult locomotory behavior"/>
    <property type="evidence" value="ECO:0007669"/>
    <property type="project" value="TreeGrafter"/>
</dbReference>
<organism evidence="4">
    <name type="scientific">Scylla olivacea</name>
    <name type="common">Orange mud crab</name>
    <name type="synonym">Cancer olivacea</name>
    <dbReference type="NCBI Taxonomy" id="85551"/>
    <lineage>
        <taxon>Eukaryota</taxon>
        <taxon>Metazoa</taxon>
        <taxon>Ecdysozoa</taxon>
        <taxon>Arthropoda</taxon>
        <taxon>Crustacea</taxon>
        <taxon>Multicrustacea</taxon>
        <taxon>Malacostraca</taxon>
        <taxon>Eumalacostraca</taxon>
        <taxon>Eucarida</taxon>
        <taxon>Decapoda</taxon>
        <taxon>Pleocyemata</taxon>
        <taxon>Brachyura</taxon>
        <taxon>Eubrachyura</taxon>
        <taxon>Portunoidea</taxon>
        <taxon>Portunidae</taxon>
        <taxon>Portuninae</taxon>
        <taxon>Scylla</taxon>
    </lineage>
</organism>
<dbReference type="Pfam" id="PF00754">
    <property type="entry name" value="F5_F8_type_C"/>
    <property type="match status" value="1"/>
</dbReference>
<dbReference type="GO" id="GO:0050804">
    <property type="term" value="P:modulation of chemical synaptic transmission"/>
    <property type="evidence" value="ECO:0007669"/>
    <property type="project" value="TreeGrafter"/>
</dbReference>